<dbReference type="InterPro" id="IPR043779">
    <property type="entry name" value="DUF5721"/>
</dbReference>
<evidence type="ECO:0000313" key="2">
    <source>
        <dbReference type="Proteomes" id="UP000631576"/>
    </source>
</evidence>
<evidence type="ECO:0000313" key="1">
    <source>
        <dbReference type="EMBL" id="MBC5682761.1"/>
    </source>
</evidence>
<protein>
    <submittedName>
        <fullName evidence="1">Uncharacterized protein</fullName>
    </submittedName>
</protein>
<comment type="caution">
    <text evidence="1">The sequence shown here is derived from an EMBL/GenBank/DDBJ whole genome shotgun (WGS) entry which is preliminary data.</text>
</comment>
<organism evidence="1 2">
    <name type="scientific">Ruminococcus hominis</name>
    <dbReference type="NCBI Taxonomy" id="2763065"/>
    <lineage>
        <taxon>Bacteria</taxon>
        <taxon>Bacillati</taxon>
        <taxon>Bacillota</taxon>
        <taxon>Clostridia</taxon>
        <taxon>Eubacteriales</taxon>
        <taxon>Oscillospiraceae</taxon>
        <taxon>Ruminococcus</taxon>
    </lineage>
</organism>
<gene>
    <name evidence="1" type="ORF">H8S40_04115</name>
</gene>
<reference evidence="1 2" key="1">
    <citation type="submission" date="2020-08" db="EMBL/GenBank/DDBJ databases">
        <title>Genome public.</title>
        <authorList>
            <person name="Liu C."/>
            <person name="Sun Q."/>
        </authorList>
    </citation>
    <scope>NUCLEOTIDE SEQUENCE [LARGE SCALE GENOMIC DNA]</scope>
    <source>
        <strain evidence="1 2">NSJ-13</strain>
    </source>
</reference>
<proteinExistence type="predicted"/>
<dbReference type="RefSeq" id="WP_186864631.1">
    <property type="nucleotide sequence ID" value="NZ_JACOPE010000001.1"/>
</dbReference>
<dbReference type="EMBL" id="JACOPE010000001">
    <property type="protein sequence ID" value="MBC5682761.1"/>
    <property type="molecule type" value="Genomic_DNA"/>
</dbReference>
<dbReference type="Pfam" id="PF18988">
    <property type="entry name" value="DUF5721"/>
    <property type="match status" value="1"/>
</dbReference>
<accession>A0ABR7G7J5</accession>
<keyword evidence="2" id="KW-1185">Reference proteome</keyword>
<sequence length="177" mass="20388">MISLKLTETKKFMSQLLLSELFDHFLFIEGDIVTFNSFHIDGYIQKDFYTEFPPEELFSAASSFSGSEALPEYSYWKQVREYCFSLIKGKRTPLSFKFVFRLSPTNIAKLISKQNLDFQPNTVQGLYLNIQFNEQGLTCVTGTSLNTFTLDKSLEKAWDGMVQRFFTKNGVAFEVAI</sequence>
<dbReference type="Proteomes" id="UP000631576">
    <property type="component" value="Unassembled WGS sequence"/>
</dbReference>
<name>A0ABR7G7J5_9FIRM</name>